<protein>
    <submittedName>
        <fullName evidence="2">Uncharacterized protein</fullName>
    </submittedName>
</protein>
<evidence type="ECO:0000313" key="3">
    <source>
        <dbReference type="Proteomes" id="UP001291623"/>
    </source>
</evidence>
<sequence length="116" mass="13142">MTAIQITEHYVSINVSNNKDACPELKNQSPNLDHRLPLQKYDKLGYVLTGIFIFPFPLGYAWDTGSLVQSTAFGPTTSIIESEIFLAVLKAQLWVELAKWWASQQQPRLILTSLYV</sequence>
<dbReference type="Proteomes" id="UP001291623">
    <property type="component" value="Unassembled WGS sequence"/>
</dbReference>
<feature type="transmembrane region" description="Helical" evidence="1">
    <location>
        <begin position="44"/>
        <end position="62"/>
    </location>
</feature>
<accession>A0AAE1QZ24</accession>
<dbReference type="AlphaFoldDB" id="A0AAE1QZ24"/>
<evidence type="ECO:0000256" key="1">
    <source>
        <dbReference type="SAM" id="Phobius"/>
    </source>
</evidence>
<keyword evidence="3" id="KW-1185">Reference proteome</keyword>
<keyword evidence="1" id="KW-0812">Transmembrane</keyword>
<evidence type="ECO:0000313" key="2">
    <source>
        <dbReference type="EMBL" id="KAK4342629.1"/>
    </source>
</evidence>
<keyword evidence="1" id="KW-0472">Membrane</keyword>
<keyword evidence="1" id="KW-1133">Transmembrane helix</keyword>
<reference evidence="2" key="1">
    <citation type="submission" date="2023-12" db="EMBL/GenBank/DDBJ databases">
        <title>Genome assembly of Anisodus tanguticus.</title>
        <authorList>
            <person name="Wang Y.-J."/>
        </authorList>
    </citation>
    <scope>NUCLEOTIDE SEQUENCE</scope>
    <source>
        <strain evidence="2">KB-2021</strain>
        <tissue evidence="2">Leaf</tissue>
    </source>
</reference>
<proteinExistence type="predicted"/>
<name>A0AAE1QZ24_9SOLA</name>
<dbReference type="EMBL" id="JAVYJV010000021">
    <property type="protein sequence ID" value="KAK4342629.1"/>
    <property type="molecule type" value="Genomic_DNA"/>
</dbReference>
<organism evidence="2 3">
    <name type="scientific">Anisodus tanguticus</name>
    <dbReference type="NCBI Taxonomy" id="243964"/>
    <lineage>
        <taxon>Eukaryota</taxon>
        <taxon>Viridiplantae</taxon>
        <taxon>Streptophyta</taxon>
        <taxon>Embryophyta</taxon>
        <taxon>Tracheophyta</taxon>
        <taxon>Spermatophyta</taxon>
        <taxon>Magnoliopsida</taxon>
        <taxon>eudicotyledons</taxon>
        <taxon>Gunneridae</taxon>
        <taxon>Pentapetalae</taxon>
        <taxon>asterids</taxon>
        <taxon>lamiids</taxon>
        <taxon>Solanales</taxon>
        <taxon>Solanaceae</taxon>
        <taxon>Solanoideae</taxon>
        <taxon>Hyoscyameae</taxon>
        <taxon>Anisodus</taxon>
    </lineage>
</organism>
<gene>
    <name evidence="2" type="ORF">RND71_038445</name>
</gene>
<comment type="caution">
    <text evidence="2">The sequence shown here is derived from an EMBL/GenBank/DDBJ whole genome shotgun (WGS) entry which is preliminary data.</text>
</comment>